<feature type="signal peptide" evidence="1">
    <location>
        <begin position="1"/>
        <end position="21"/>
    </location>
</feature>
<evidence type="ECO:0000256" key="1">
    <source>
        <dbReference type="SAM" id="SignalP"/>
    </source>
</evidence>
<dbReference type="EMBL" id="APHR01000032">
    <property type="protein sequence ID" value="EMR13132.1"/>
    <property type="molecule type" value="Genomic_DNA"/>
</dbReference>
<evidence type="ECO:0000313" key="2">
    <source>
        <dbReference type="EMBL" id="EMR13132.1"/>
    </source>
</evidence>
<dbReference type="OrthoDB" id="1364128at2"/>
<dbReference type="SUPFAM" id="SSF55961">
    <property type="entry name" value="Bet v1-like"/>
    <property type="match status" value="1"/>
</dbReference>
<gene>
    <name evidence="2" type="ORF">MPL1_06497</name>
</gene>
<keyword evidence="1" id="KW-0732">Signal</keyword>
<feature type="chain" id="PRO_5004082689" evidence="1">
    <location>
        <begin position="22"/>
        <end position="187"/>
    </location>
</feature>
<name>M7P0Y0_9GAMM</name>
<dbReference type="InterPro" id="IPR019587">
    <property type="entry name" value="Polyketide_cyclase/dehydratase"/>
</dbReference>
<reference evidence="2 3" key="1">
    <citation type="journal article" date="2013" name="Genome Announc.">
        <title>Draft Genome Sequence of Methylophaga lonarensis MPLT, a Haloalkaliphilic (Non-Methane-Utilizing) Methylotroph.</title>
        <authorList>
            <person name="Shetty S.A."/>
            <person name="Marathe N.P."/>
            <person name="Munot H."/>
            <person name="Antony C.P."/>
            <person name="Dhotre D.P."/>
            <person name="Murrell J.C."/>
            <person name="Shouche Y.S."/>
        </authorList>
    </citation>
    <scope>NUCLEOTIDE SEQUENCE [LARGE SCALE GENOMIC DNA]</scope>
    <source>
        <strain evidence="2 3">MPL</strain>
    </source>
</reference>
<organism evidence="2 3">
    <name type="scientific">Methylophaga lonarensis MPL</name>
    <dbReference type="NCBI Taxonomy" id="1286106"/>
    <lineage>
        <taxon>Bacteria</taxon>
        <taxon>Pseudomonadati</taxon>
        <taxon>Pseudomonadota</taxon>
        <taxon>Gammaproteobacteria</taxon>
        <taxon>Thiotrichales</taxon>
        <taxon>Piscirickettsiaceae</taxon>
        <taxon>Methylophaga</taxon>
    </lineage>
</organism>
<dbReference type="Pfam" id="PF10604">
    <property type="entry name" value="Polyketide_cyc2"/>
    <property type="match status" value="1"/>
</dbReference>
<keyword evidence="3" id="KW-1185">Reference proteome</keyword>
<dbReference type="Gene3D" id="3.30.530.20">
    <property type="match status" value="1"/>
</dbReference>
<dbReference type="PANTHER" id="PTHR39332">
    <property type="entry name" value="BLL4707 PROTEIN"/>
    <property type="match status" value="1"/>
</dbReference>
<dbReference type="eggNOG" id="COG3832">
    <property type="taxonomic scope" value="Bacteria"/>
</dbReference>
<dbReference type="PATRIC" id="fig|1286106.3.peg.1306"/>
<dbReference type="STRING" id="1286106.MPL1_06497"/>
<dbReference type="RefSeq" id="WP_009726297.1">
    <property type="nucleotide sequence ID" value="NZ_APHR01000032.1"/>
</dbReference>
<dbReference type="AlphaFoldDB" id="M7P0Y0"/>
<evidence type="ECO:0000313" key="3">
    <source>
        <dbReference type="Proteomes" id="UP000012019"/>
    </source>
</evidence>
<dbReference type="CDD" id="cd07821">
    <property type="entry name" value="PYR_PYL_RCAR_like"/>
    <property type="match status" value="1"/>
</dbReference>
<protein>
    <submittedName>
        <fullName evidence="2">MxaD</fullName>
    </submittedName>
</protein>
<dbReference type="InterPro" id="IPR023393">
    <property type="entry name" value="START-like_dom_sf"/>
</dbReference>
<dbReference type="PANTHER" id="PTHR39332:SF7">
    <property type="entry name" value="SRPBCC FAMILY PROTEIN"/>
    <property type="match status" value="1"/>
</dbReference>
<accession>M7P0Y0</accession>
<sequence>MKKFLQFAVAALVALPMISVAHGPTRQTTSETITINAPVDKVWEVIQDFGGIHKWHPEVASTEMQGDETRIITLTRDGSPTITESLTRVEEDKKTIRTRINEMSVIKTIEFNSVETPYYTLPVSTYSSWLSVKEVGGKAEVQWRGAFYRSFMNNPPVPEGQSDREAVEAVSAFYAKGLEGLKAALEK</sequence>
<comment type="caution">
    <text evidence="2">The sequence shown here is derived from an EMBL/GenBank/DDBJ whole genome shotgun (WGS) entry which is preliminary data.</text>
</comment>
<dbReference type="Proteomes" id="UP000012019">
    <property type="component" value="Unassembled WGS sequence"/>
</dbReference>
<proteinExistence type="predicted"/>